<feature type="compositionally biased region" description="Pro residues" evidence="1">
    <location>
        <begin position="85"/>
        <end position="95"/>
    </location>
</feature>
<name>A0A5B7KJB9_PORTR</name>
<dbReference type="OrthoDB" id="6368401at2759"/>
<reference evidence="2 3" key="1">
    <citation type="submission" date="2019-05" db="EMBL/GenBank/DDBJ databases">
        <title>Another draft genome of Portunus trituberculatus and its Hox gene families provides insights of decapod evolution.</title>
        <authorList>
            <person name="Jeong J.-H."/>
            <person name="Song I."/>
            <person name="Kim S."/>
            <person name="Choi T."/>
            <person name="Kim D."/>
            <person name="Ryu S."/>
            <person name="Kim W."/>
        </authorList>
    </citation>
    <scope>NUCLEOTIDE SEQUENCE [LARGE SCALE GENOMIC DNA]</scope>
    <source>
        <tissue evidence="2">Muscle</tissue>
    </source>
</reference>
<dbReference type="EMBL" id="VSRR010153763">
    <property type="protein sequence ID" value="MPD06937.1"/>
    <property type="molecule type" value="Genomic_DNA"/>
</dbReference>
<accession>A0A5B7KJB9</accession>
<dbReference type="Proteomes" id="UP000324222">
    <property type="component" value="Unassembled WGS sequence"/>
</dbReference>
<proteinExistence type="predicted"/>
<evidence type="ECO:0000313" key="2">
    <source>
        <dbReference type="EMBL" id="MPD06937.1"/>
    </source>
</evidence>
<sequence>MESEISSMRAMMAQLLQNVMGTKPKQHRDEPRGVTEATVAATSKTATATPIPKQTAVKEHQQPATQEVEAMDTCEDQTKQLTTEPTPPSQPPKPCQTPRQHRSQERENRTPSLTVVLLQESLVTDATTVRLGRCYQVFYQLYRQGGSRGLVTLVRKDIPAALTEHPHDLGEQVDTLCVTLHLGRTYKLNIYNVYC</sequence>
<evidence type="ECO:0000313" key="3">
    <source>
        <dbReference type="Proteomes" id="UP000324222"/>
    </source>
</evidence>
<dbReference type="AlphaFoldDB" id="A0A5B7KJB9"/>
<comment type="caution">
    <text evidence="2">The sequence shown here is derived from an EMBL/GenBank/DDBJ whole genome shotgun (WGS) entry which is preliminary data.</text>
</comment>
<gene>
    <name evidence="2" type="ORF">E2C01_102774</name>
</gene>
<evidence type="ECO:0000256" key="1">
    <source>
        <dbReference type="SAM" id="MobiDB-lite"/>
    </source>
</evidence>
<feature type="compositionally biased region" description="Low complexity" evidence="1">
    <location>
        <begin position="35"/>
        <end position="49"/>
    </location>
</feature>
<keyword evidence="3" id="KW-1185">Reference proteome</keyword>
<organism evidence="2 3">
    <name type="scientific">Portunus trituberculatus</name>
    <name type="common">Swimming crab</name>
    <name type="synonym">Neptunus trituberculatus</name>
    <dbReference type="NCBI Taxonomy" id="210409"/>
    <lineage>
        <taxon>Eukaryota</taxon>
        <taxon>Metazoa</taxon>
        <taxon>Ecdysozoa</taxon>
        <taxon>Arthropoda</taxon>
        <taxon>Crustacea</taxon>
        <taxon>Multicrustacea</taxon>
        <taxon>Malacostraca</taxon>
        <taxon>Eumalacostraca</taxon>
        <taxon>Eucarida</taxon>
        <taxon>Decapoda</taxon>
        <taxon>Pleocyemata</taxon>
        <taxon>Brachyura</taxon>
        <taxon>Eubrachyura</taxon>
        <taxon>Portunoidea</taxon>
        <taxon>Portunidae</taxon>
        <taxon>Portuninae</taxon>
        <taxon>Portunus</taxon>
    </lineage>
</organism>
<feature type="region of interest" description="Disordered" evidence="1">
    <location>
        <begin position="1"/>
        <end position="111"/>
    </location>
</feature>
<protein>
    <submittedName>
        <fullName evidence="2">Uncharacterized protein</fullName>
    </submittedName>
</protein>